<evidence type="ECO:0000256" key="1">
    <source>
        <dbReference type="SAM" id="MobiDB-lite"/>
    </source>
</evidence>
<dbReference type="EMBL" id="GG749484">
    <property type="protein sequence ID" value="EGE85070.1"/>
    <property type="molecule type" value="Genomic_DNA"/>
</dbReference>
<feature type="region of interest" description="Disordered" evidence="1">
    <location>
        <begin position="1"/>
        <end position="40"/>
    </location>
</feature>
<feature type="compositionally biased region" description="Polar residues" evidence="1">
    <location>
        <begin position="22"/>
        <end position="32"/>
    </location>
</feature>
<dbReference type="HOGENOM" id="CLU_2084231_0_0_1"/>
<organism evidence="2">
    <name type="scientific">Ajellomyces dermatitidis (strain ATCC 18188 / CBS 674.68)</name>
    <name type="common">Blastomyces dermatitidis</name>
    <dbReference type="NCBI Taxonomy" id="653446"/>
    <lineage>
        <taxon>Eukaryota</taxon>
        <taxon>Fungi</taxon>
        <taxon>Dikarya</taxon>
        <taxon>Ascomycota</taxon>
        <taxon>Pezizomycotina</taxon>
        <taxon>Eurotiomycetes</taxon>
        <taxon>Eurotiomycetidae</taxon>
        <taxon>Onygenales</taxon>
        <taxon>Ajellomycetaceae</taxon>
        <taxon>Blastomyces</taxon>
    </lineage>
</organism>
<gene>
    <name evidence="2" type="ORF">BDDG_08015</name>
</gene>
<feature type="compositionally biased region" description="Basic and acidic residues" evidence="1">
    <location>
        <begin position="8"/>
        <end position="20"/>
    </location>
</feature>
<name>F2TPA7_AJEDA</name>
<dbReference type="Proteomes" id="UP000007802">
    <property type="component" value="Unassembled WGS sequence"/>
</dbReference>
<sequence length="117" mass="13706">MEEAEIPQGHDLRHTFDRIPSRATSPSRTTPIGGTKYDQRRERLRKRQVTLKTFTKDLPELKWKQAPWGVQKERQKVFGELLRLQYKVGLVSTRGLLPNLPREVTASQSQRRNSLQR</sequence>
<accession>F2TPA7</accession>
<dbReference type="AlphaFoldDB" id="F2TPA7"/>
<reference evidence="2" key="1">
    <citation type="submission" date="2010-03" db="EMBL/GenBank/DDBJ databases">
        <title>Annotation of Blastomyces dermatitidis strain ATCC 18188.</title>
        <authorList>
            <consortium name="The Broad Institute Genome Sequencing Platform"/>
            <consortium name="Broad Institute Genome Sequencing Center for Infectious Disease."/>
            <person name="Cuomo C."/>
            <person name="Klein B."/>
            <person name="Sullivan T."/>
            <person name="Heitman J."/>
            <person name="Young S."/>
            <person name="Zeng Q."/>
            <person name="Gargeya S."/>
            <person name="Alvarado L."/>
            <person name="Berlin A.M."/>
            <person name="Chapman S.B."/>
            <person name="Chen Z."/>
            <person name="Freedman E."/>
            <person name="Gellesch M."/>
            <person name="Goldberg J."/>
            <person name="Griggs A."/>
            <person name="Gujja S."/>
            <person name="Heilman E."/>
            <person name="Heiman D."/>
            <person name="Howarth C."/>
            <person name="Mehta T."/>
            <person name="Neiman D."/>
            <person name="Pearson M."/>
            <person name="Roberts A."/>
            <person name="Saif S."/>
            <person name="Shea T."/>
            <person name="Shenoy N."/>
            <person name="Sisk P."/>
            <person name="Stolte C."/>
            <person name="Sykes S."/>
            <person name="White J."/>
            <person name="Yandava C."/>
            <person name="Haas B."/>
            <person name="Nusbaum C."/>
            <person name="Birren B."/>
        </authorList>
    </citation>
    <scope>NUCLEOTIDE SEQUENCE</scope>
    <source>
        <strain evidence="2">ATCC 18188</strain>
    </source>
</reference>
<protein>
    <submittedName>
        <fullName evidence="2">Uncharacterized protein</fullName>
    </submittedName>
</protein>
<evidence type="ECO:0000313" key="2">
    <source>
        <dbReference type="EMBL" id="EGE85070.1"/>
    </source>
</evidence>
<proteinExistence type="predicted"/>